<organism evidence="2 3">
    <name type="scientific">Enterovibrio nigricans DSM 22720</name>
    <dbReference type="NCBI Taxonomy" id="1121868"/>
    <lineage>
        <taxon>Bacteria</taxon>
        <taxon>Pseudomonadati</taxon>
        <taxon>Pseudomonadota</taxon>
        <taxon>Gammaproteobacteria</taxon>
        <taxon>Vibrionales</taxon>
        <taxon>Vibrionaceae</taxon>
        <taxon>Enterovibrio</taxon>
    </lineage>
</organism>
<dbReference type="RefSeq" id="WP_078754773.1">
    <property type="nucleotide sequence ID" value="NZ_FUXU01000175.1"/>
</dbReference>
<gene>
    <name evidence="2" type="ORF">SAMN02745132_04809</name>
</gene>
<dbReference type="AlphaFoldDB" id="A0A1T4W7F8"/>
<reference evidence="3" key="1">
    <citation type="submission" date="2017-02" db="EMBL/GenBank/DDBJ databases">
        <authorList>
            <person name="Varghese N."/>
            <person name="Submissions S."/>
        </authorList>
    </citation>
    <scope>NUCLEOTIDE SEQUENCE [LARGE SCALE GENOMIC DNA]</scope>
    <source>
        <strain evidence="3">DSM 22720</strain>
    </source>
</reference>
<keyword evidence="3" id="KW-1185">Reference proteome</keyword>
<proteinExistence type="predicted"/>
<evidence type="ECO:0000313" key="3">
    <source>
        <dbReference type="Proteomes" id="UP000190162"/>
    </source>
</evidence>
<keyword evidence="1" id="KW-0732">Signal</keyword>
<dbReference type="InterPro" id="IPR035992">
    <property type="entry name" value="Ricin_B-like_lectins"/>
</dbReference>
<sequence>MNRYIITYIFFFLSCDYSFAFQNHTPANEIIEKKIKVITNLGTARCYTVRPRDSFTYVISEYSITGINYCSDTDETWSFDVNGRISTVINGLDYCLTAPDSVINEKVDYDLVRVFRCDMSNNYQKWYVNDMHFKSYLGNFKIKNYNEQLYISIKNDDKHDHRISPNLNEWIDNYSIPRTYNFSLSMNYKDANNNKYYSNYRSDSYLAFRTTNDDSYRVLYSPYTKLLSFQHKSGTNESIAFCLKSNNKEKEKIWQYSELSNNYKCPSVTSSFIPKELQWDMVPIKKQNNNEAMVKFFDYLGNPLKIWVGGGSNGIAFTVPNDALPSYEYIATTSKSEFFVNAAVSDWVEFLSANEQVRSQHCPAPANNYTAISPRVLPDSFHLTDDWYLRLLTIAASPTQGVHIGLGVCGACYLETLEILREFYESLNGSVPNSHYFDPTEQITAVDQLSYSYPALYASLETIWQEALSDSIALTDQHRAGQITEEQYLTSFHTRFEQLHVSTQNNFLPDFYQVSPSTFRFTGYTDDMTQQINSILPNDTASVGTTAIVVTQFYLSNNQPDSHSVPLVRFSDGWSVLEVAVPNATLSRVDRYNRARFPTASEAIFNYFQTRSPYFINGHNNVNFGNISNIMLINQVNIRPITIVSNPLVSFGNCTGEGEDGRRGTGKLTPETQEKNSIQNLCVTESGEISRCYGARNLNETNSPSVVSECQHLYNSNGKEWLWNGSFGHYYSSKNTCENANMCNDNGGLCFQWKKREKGRCEHLNYYNNKWEWVIFPRYSTSSSCKAENKCSEGGACYQWVEN</sequence>
<dbReference type="InterPro" id="IPR011455">
    <property type="entry name" value="DUF1561"/>
</dbReference>
<protein>
    <submittedName>
        <fullName evidence="2">Uncharacterized protein</fullName>
    </submittedName>
</protein>
<name>A0A1T4W7F8_9GAMM</name>
<evidence type="ECO:0000256" key="1">
    <source>
        <dbReference type="SAM" id="SignalP"/>
    </source>
</evidence>
<dbReference type="EMBL" id="FUXU01000175">
    <property type="protein sequence ID" value="SKA73212.1"/>
    <property type="molecule type" value="Genomic_DNA"/>
</dbReference>
<dbReference type="PROSITE" id="PS51257">
    <property type="entry name" value="PROKAR_LIPOPROTEIN"/>
    <property type="match status" value="1"/>
</dbReference>
<dbReference type="PROSITE" id="PS50231">
    <property type="entry name" value="RICIN_B_LECTIN"/>
    <property type="match status" value="1"/>
</dbReference>
<evidence type="ECO:0000313" key="2">
    <source>
        <dbReference type="EMBL" id="SKA73212.1"/>
    </source>
</evidence>
<feature type="signal peptide" evidence="1">
    <location>
        <begin position="1"/>
        <end position="20"/>
    </location>
</feature>
<dbReference type="SUPFAM" id="SSF50370">
    <property type="entry name" value="Ricin B-like lectins"/>
    <property type="match status" value="1"/>
</dbReference>
<dbReference type="OrthoDB" id="5313874at2"/>
<dbReference type="Pfam" id="PF07598">
    <property type="entry name" value="DUF1561"/>
    <property type="match status" value="1"/>
</dbReference>
<accession>A0A1T4W7F8</accession>
<dbReference type="Proteomes" id="UP000190162">
    <property type="component" value="Unassembled WGS sequence"/>
</dbReference>
<feature type="chain" id="PRO_5010524353" evidence="1">
    <location>
        <begin position="21"/>
        <end position="803"/>
    </location>
</feature>